<sequence>MIASDVYKIAKALSLKEQERLYYMLGQDIPNKTPIKKKRKKLPDFTVEDGIRYLIDNIM</sequence>
<proteinExistence type="predicted"/>
<gene>
    <name evidence="1" type="ORF">SAMN04488514_11253</name>
</gene>
<dbReference type="Proteomes" id="UP000199440">
    <property type="component" value="Unassembled WGS sequence"/>
</dbReference>
<evidence type="ECO:0000313" key="1">
    <source>
        <dbReference type="EMBL" id="SDM65522.1"/>
    </source>
</evidence>
<reference evidence="2" key="1">
    <citation type="submission" date="2016-10" db="EMBL/GenBank/DDBJ databases">
        <authorList>
            <person name="Varghese N."/>
            <person name="Submissions S."/>
        </authorList>
    </citation>
    <scope>NUCLEOTIDE SEQUENCE [LARGE SCALE GENOMIC DNA]</scope>
    <source>
        <strain evidence="2">DSM 19886</strain>
    </source>
</reference>
<organism evidence="1 2">
    <name type="scientific">Kriegella aquimaris</name>
    <dbReference type="NCBI Taxonomy" id="192904"/>
    <lineage>
        <taxon>Bacteria</taxon>
        <taxon>Pseudomonadati</taxon>
        <taxon>Bacteroidota</taxon>
        <taxon>Flavobacteriia</taxon>
        <taxon>Flavobacteriales</taxon>
        <taxon>Flavobacteriaceae</taxon>
        <taxon>Kriegella</taxon>
    </lineage>
</organism>
<dbReference type="RefSeq" id="WP_089893342.1">
    <property type="nucleotide sequence ID" value="NZ_FNGV01000012.1"/>
</dbReference>
<accession>A0A1G9UZW9</accession>
<keyword evidence="2" id="KW-1185">Reference proteome</keyword>
<evidence type="ECO:0000313" key="2">
    <source>
        <dbReference type="Proteomes" id="UP000199440"/>
    </source>
</evidence>
<dbReference type="EMBL" id="FNGV01000012">
    <property type="protein sequence ID" value="SDM65522.1"/>
    <property type="molecule type" value="Genomic_DNA"/>
</dbReference>
<dbReference type="AlphaFoldDB" id="A0A1G9UZW9"/>
<protein>
    <submittedName>
        <fullName evidence="1">Uncharacterized protein</fullName>
    </submittedName>
</protein>
<name>A0A1G9UZW9_9FLAO</name>
<dbReference type="OrthoDB" id="1202938at2"/>
<dbReference type="STRING" id="192904.SAMN04488514_11253"/>